<organism evidence="1 2">
    <name type="scientific">Nocardia nova SH22a</name>
    <dbReference type="NCBI Taxonomy" id="1415166"/>
    <lineage>
        <taxon>Bacteria</taxon>
        <taxon>Bacillati</taxon>
        <taxon>Actinomycetota</taxon>
        <taxon>Actinomycetes</taxon>
        <taxon>Mycobacteriales</taxon>
        <taxon>Nocardiaceae</taxon>
        <taxon>Nocardia</taxon>
    </lineage>
</organism>
<dbReference type="AlphaFoldDB" id="W5TMF8"/>
<sequence>MLLGSRSEERATLAVQPQAAETHAFYAAVGGWVLLGRQHVPGFGYTNDWFDIYVEDLGVKSNP</sequence>
<keyword evidence="2" id="KW-1185">Reference proteome</keyword>
<protein>
    <submittedName>
        <fullName evidence="1">Uncharacterized protein</fullName>
    </submittedName>
</protein>
<evidence type="ECO:0000313" key="2">
    <source>
        <dbReference type="Proteomes" id="UP000019150"/>
    </source>
</evidence>
<proteinExistence type="predicted"/>
<accession>W5TMF8</accession>
<evidence type="ECO:0000313" key="1">
    <source>
        <dbReference type="EMBL" id="AHH20545.1"/>
    </source>
</evidence>
<reference evidence="1 2" key="1">
    <citation type="journal article" date="2014" name="Appl. Environ. Microbiol.">
        <title>Insights into the Microbial Degradation of Rubber and Gutta-Percha by Analysis of the Complete Genome of Nocardia nova SH22a.</title>
        <authorList>
            <person name="Luo Q."/>
            <person name="Hiessl S."/>
            <person name="Poehlein A."/>
            <person name="Daniel R."/>
            <person name="Steinbuchel A."/>
        </authorList>
    </citation>
    <scope>NUCLEOTIDE SEQUENCE [LARGE SCALE GENOMIC DNA]</scope>
    <source>
        <strain evidence="1">SH22a</strain>
    </source>
</reference>
<gene>
    <name evidence="1" type="ORF">NONO_c57670</name>
</gene>
<dbReference type="PATRIC" id="fig|1415166.3.peg.5942"/>
<dbReference type="STRING" id="1415166.NONO_c57670"/>
<dbReference type="Proteomes" id="UP000019150">
    <property type="component" value="Chromosome"/>
</dbReference>
<dbReference type="EMBL" id="CP006850">
    <property type="protein sequence ID" value="AHH20545.1"/>
    <property type="molecule type" value="Genomic_DNA"/>
</dbReference>
<dbReference type="HOGENOM" id="CLU_2881360_0_0_11"/>
<name>W5TMF8_9NOCA</name>
<dbReference type="KEGG" id="nno:NONO_c57670"/>